<feature type="transmembrane region" description="Helical" evidence="1">
    <location>
        <begin position="7"/>
        <end position="25"/>
    </location>
</feature>
<sequence length="69" mass="7602">MTRNRYYCVVFPILCLVLGYLGYWLHEHRGLEYGPTGIAIAVLAVAGGWLPQHCRQDATAAPSAERPAS</sequence>
<dbReference type="AlphaFoldDB" id="A0A6I3I5K6"/>
<dbReference type="EMBL" id="WLVL01000021">
    <property type="protein sequence ID" value="MTB71474.1"/>
    <property type="molecule type" value="Genomic_DNA"/>
</dbReference>
<keyword evidence="1" id="KW-0812">Transmembrane</keyword>
<organism evidence="2 3">
    <name type="scientific">Arsenicicoccus cauae</name>
    <dbReference type="NCBI Taxonomy" id="2663847"/>
    <lineage>
        <taxon>Bacteria</taxon>
        <taxon>Bacillati</taxon>
        <taxon>Actinomycetota</taxon>
        <taxon>Actinomycetes</taxon>
        <taxon>Micrococcales</taxon>
        <taxon>Intrasporangiaceae</taxon>
        <taxon>Arsenicicoccus</taxon>
    </lineage>
</organism>
<name>A0A6I3I5K6_9MICO</name>
<accession>A0A6I3I5K6</accession>
<evidence type="ECO:0000256" key="1">
    <source>
        <dbReference type="SAM" id="Phobius"/>
    </source>
</evidence>
<comment type="caution">
    <text evidence="2">The sequence shown here is derived from an EMBL/GenBank/DDBJ whole genome shotgun (WGS) entry which is preliminary data.</text>
</comment>
<evidence type="ECO:0000313" key="3">
    <source>
        <dbReference type="Proteomes" id="UP000431092"/>
    </source>
</evidence>
<protein>
    <submittedName>
        <fullName evidence="2">Uncharacterized protein</fullName>
    </submittedName>
</protein>
<evidence type="ECO:0000313" key="2">
    <source>
        <dbReference type="EMBL" id="MTB71474.1"/>
    </source>
</evidence>
<dbReference type="Proteomes" id="UP000431092">
    <property type="component" value="Unassembled WGS sequence"/>
</dbReference>
<keyword evidence="1" id="KW-1133">Transmembrane helix</keyword>
<dbReference type="RefSeq" id="WP_154592808.1">
    <property type="nucleotide sequence ID" value="NZ_WLVL01000021.1"/>
</dbReference>
<feature type="transmembrane region" description="Helical" evidence="1">
    <location>
        <begin position="31"/>
        <end position="50"/>
    </location>
</feature>
<keyword evidence="1" id="KW-0472">Membrane</keyword>
<keyword evidence="3" id="KW-1185">Reference proteome</keyword>
<reference evidence="2 3" key="1">
    <citation type="submission" date="2019-11" db="EMBL/GenBank/DDBJ databases">
        <title>Whole genome sequencing identifies a novel species of the genus Arsenicicoccus isolated from human blood.</title>
        <authorList>
            <person name="Jeong J.H."/>
            <person name="Kweon O.J."/>
            <person name="Kim H.R."/>
            <person name="Kim T.-H."/>
            <person name="Ha S.-M."/>
            <person name="Lee M.-K."/>
        </authorList>
    </citation>
    <scope>NUCLEOTIDE SEQUENCE [LARGE SCALE GENOMIC DNA]</scope>
    <source>
        <strain evidence="2 3">MKL-02</strain>
    </source>
</reference>
<proteinExistence type="predicted"/>
<gene>
    <name evidence="2" type="ORF">GGG17_05720</name>
</gene>